<evidence type="ECO:0000313" key="2">
    <source>
        <dbReference type="EMBL" id="SDZ52610.1"/>
    </source>
</evidence>
<organism evidence="2 3">
    <name type="scientific">Rhodonellum ikkaensis</name>
    <dbReference type="NCBI Taxonomy" id="336829"/>
    <lineage>
        <taxon>Bacteria</taxon>
        <taxon>Pseudomonadati</taxon>
        <taxon>Bacteroidota</taxon>
        <taxon>Cytophagia</taxon>
        <taxon>Cytophagales</taxon>
        <taxon>Cytophagaceae</taxon>
        <taxon>Rhodonellum</taxon>
    </lineage>
</organism>
<gene>
    <name evidence="2" type="ORF">SAMN05444412_12041</name>
</gene>
<dbReference type="EMBL" id="FNQC01000020">
    <property type="protein sequence ID" value="SDZ52610.1"/>
    <property type="molecule type" value="Genomic_DNA"/>
</dbReference>
<accession>A0A1H3TR71</accession>
<sequence length="104" mass="12528">MEERKLDLEKQIERLANSIGWIDSECAKIEKDKNPDVMKYPELLKKRMDTEELLRRYEKELEFERAREASGPFNQQEQEIQNVYTKGNDIYISVRVSYIRLKDN</sequence>
<evidence type="ECO:0000256" key="1">
    <source>
        <dbReference type="SAM" id="Coils"/>
    </source>
</evidence>
<protein>
    <recommendedName>
        <fullName evidence="4">PCRF domain-containing protein</fullName>
    </recommendedName>
</protein>
<evidence type="ECO:0000313" key="3">
    <source>
        <dbReference type="Proteomes" id="UP000199663"/>
    </source>
</evidence>
<reference evidence="2 3" key="1">
    <citation type="submission" date="2016-10" db="EMBL/GenBank/DDBJ databases">
        <authorList>
            <person name="Varghese N."/>
            <person name="Submissions S."/>
        </authorList>
    </citation>
    <scope>NUCLEOTIDE SEQUENCE [LARGE SCALE GENOMIC DNA]</scope>
    <source>
        <strain evidence="2 3">DSM 17997</strain>
    </source>
</reference>
<comment type="caution">
    <text evidence="2">The sequence shown here is derived from an EMBL/GenBank/DDBJ whole genome shotgun (WGS) entry which is preliminary data.</text>
</comment>
<dbReference type="RefSeq" id="WP_019600196.1">
    <property type="nucleotide sequence ID" value="NZ_FNQC01000020.1"/>
</dbReference>
<feature type="coiled-coil region" evidence="1">
    <location>
        <begin position="40"/>
        <end position="67"/>
    </location>
</feature>
<proteinExistence type="predicted"/>
<keyword evidence="1" id="KW-0175">Coiled coil</keyword>
<dbReference type="Proteomes" id="UP000199663">
    <property type="component" value="Unassembled WGS sequence"/>
</dbReference>
<name>A0A1H3TR71_9BACT</name>
<keyword evidence="3" id="KW-1185">Reference proteome</keyword>
<evidence type="ECO:0008006" key="4">
    <source>
        <dbReference type="Google" id="ProtNLM"/>
    </source>
</evidence>